<sequence length="157" mass="18209">MHRSRCRLNGRGKWLLKKIHLFHKQYVRITAASLQSNEHTESGDYLKSSDNIHDNDKFTDECNCSLIRNPGRQCGEMIFICHITMHMYIVRPSMQVSSIAYDTIAYNNSLRYVTTNLLIGYFLQIWKCAEIILLQKPSKNPRSPSSYRPITLLLSAN</sequence>
<protein>
    <submittedName>
        <fullName evidence="1">Uncharacterized protein</fullName>
    </submittedName>
</protein>
<evidence type="ECO:0000313" key="1">
    <source>
        <dbReference type="EMBL" id="KAF7398329.1"/>
    </source>
</evidence>
<keyword evidence="2" id="KW-1185">Reference proteome</keyword>
<proteinExistence type="predicted"/>
<organism evidence="1 2">
    <name type="scientific">Vespula pensylvanica</name>
    <name type="common">Western yellow jacket</name>
    <name type="synonym">Wasp</name>
    <dbReference type="NCBI Taxonomy" id="30213"/>
    <lineage>
        <taxon>Eukaryota</taxon>
        <taxon>Metazoa</taxon>
        <taxon>Ecdysozoa</taxon>
        <taxon>Arthropoda</taxon>
        <taxon>Hexapoda</taxon>
        <taxon>Insecta</taxon>
        <taxon>Pterygota</taxon>
        <taxon>Neoptera</taxon>
        <taxon>Endopterygota</taxon>
        <taxon>Hymenoptera</taxon>
        <taxon>Apocrita</taxon>
        <taxon>Aculeata</taxon>
        <taxon>Vespoidea</taxon>
        <taxon>Vespidae</taxon>
        <taxon>Vespinae</taxon>
        <taxon>Vespula</taxon>
    </lineage>
</organism>
<accession>A0A834N823</accession>
<comment type="caution">
    <text evidence="1">The sequence shown here is derived from an EMBL/GenBank/DDBJ whole genome shotgun (WGS) entry which is preliminary data.</text>
</comment>
<name>A0A834N823_VESPE</name>
<dbReference type="EMBL" id="JACSDY010000019">
    <property type="protein sequence ID" value="KAF7398329.1"/>
    <property type="molecule type" value="Genomic_DNA"/>
</dbReference>
<gene>
    <name evidence="1" type="ORF">H0235_016337</name>
</gene>
<dbReference type="Proteomes" id="UP000600918">
    <property type="component" value="Unassembled WGS sequence"/>
</dbReference>
<reference evidence="1" key="1">
    <citation type="journal article" date="2020" name="G3 (Bethesda)">
        <title>High-Quality Assemblies for Three Invasive Social Wasps from the &lt;i&gt;Vespula&lt;/i&gt; Genus.</title>
        <authorList>
            <person name="Harrop T.W.R."/>
            <person name="Guhlin J."/>
            <person name="McLaughlin G.M."/>
            <person name="Permina E."/>
            <person name="Stockwell P."/>
            <person name="Gilligan J."/>
            <person name="Le Lec M.F."/>
            <person name="Gruber M.A.M."/>
            <person name="Quinn O."/>
            <person name="Lovegrove M."/>
            <person name="Duncan E.J."/>
            <person name="Remnant E.J."/>
            <person name="Van Eeckhoven J."/>
            <person name="Graham B."/>
            <person name="Knapp R.A."/>
            <person name="Langford K.W."/>
            <person name="Kronenberg Z."/>
            <person name="Press M.O."/>
            <person name="Eacker S.M."/>
            <person name="Wilson-Rankin E.E."/>
            <person name="Purcell J."/>
            <person name="Lester P.J."/>
            <person name="Dearden P.K."/>
        </authorList>
    </citation>
    <scope>NUCLEOTIDE SEQUENCE</scope>
    <source>
        <strain evidence="1">Volc-1</strain>
    </source>
</reference>
<dbReference type="AlphaFoldDB" id="A0A834N823"/>
<evidence type="ECO:0000313" key="2">
    <source>
        <dbReference type="Proteomes" id="UP000600918"/>
    </source>
</evidence>